<dbReference type="AlphaFoldDB" id="A0A9X2RSY3"/>
<dbReference type="RefSeq" id="WP_257630604.1">
    <property type="nucleotide sequence ID" value="NZ_JANIIC010000007.1"/>
</dbReference>
<evidence type="ECO:0000256" key="2">
    <source>
        <dbReference type="ARBA" id="ARBA00022898"/>
    </source>
</evidence>
<dbReference type="Gene3D" id="3.40.640.10">
    <property type="entry name" value="Type I PLP-dependent aspartate aminotransferase-like (Major domain)"/>
    <property type="match status" value="1"/>
</dbReference>
<comment type="cofactor">
    <cofactor evidence="1">
        <name>pyridoxal 5'-phosphate</name>
        <dbReference type="ChEBI" id="CHEBI:597326"/>
    </cofactor>
</comment>
<gene>
    <name evidence="5" type="ORF">NQU54_09080</name>
</gene>
<keyword evidence="5" id="KW-0808">Transferase</keyword>
<dbReference type="PROSITE" id="PS51257">
    <property type="entry name" value="PROKAR_LIPOPROTEIN"/>
    <property type="match status" value="1"/>
</dbReference>
<sequence>MSVRPAAPASALAAASVPAAASACADSSVAACEPLPVLGSDVLVPLVTGGEVTYAALDYAASAPALRRVWDDIAAYAPYYGSVHRGAGYLSQLSTDLFENSRKDVAAFLGCREDDQVVFTRSTTDSLNLLAAVAPRGTEVFVFETEHHASLLPWEQREDLAVRYLSAPRSPRQAVETLEQALVGRAGGPALVCVTGASNVTGELWPVRELAAAAHAHGARIVLDAAQLAPHHPVDIAEADVDWVAFSGHKLYAPFGAGVLAGRADWLREARPYLAGGGASRKVARRDDGGVDVEWHTTAARHEAGSPNVIGVYAIASACKALTEAGFEGLVARERQLIEKARAGLAEVPEVRVLSLFGDDAPRVGVLSFVVEGWNSSHFAAALSAEYGIGVRDGLFCAHPLVRTLLDSEPDEPGECGAPEAAPGERALNAIRVSFGAGTPDEHVERFVGAVKELVRDGARWSYRTEDGRCVPDRG</sequence>
<feature type="signal peptide" evidence="3">
    <location>
        <begin position="1"/>
        <end position="25"/>
    </location>
</feature>
<dbReference type="Gene3D" id="3.90.1150.10">
    <property type="entry name" value="Aspartate Aminotransferase, domain 1"/>
    <property type="match status" value="1"/>
</dbReference>
<feature type="chain" id="PRO_5040929219" evidence="3">
    <location>
        <begin position="26"/>
        <end position="475"/>
    </location>
</feature>
<keyword evidence="6" id="KW-1185">Reference proteome</keyword>
<dbReference type="EMBL" id="JANIIC010000007">
    <property type="protein sequence ID" value="MCQ8829228.1"/>
    <property type="molecule type" value="Genomic_DNA"/>
</dbReference>
<protein>
    <submittedName>
        <fullName evidence="5">Aminotransferase class V-fold PLP-dependent enzyme</fullName>
    </submittedName>
</protein>
<dbReference type="Pfam" id="PF00266">
    <property type="entry name" value="Aminotran_5"/>
    <property type="match status" value="1"/>
</dbReference>
<keyword evidence="5" id="KW-0032">Aminotransferase</keyword>
<evidence type="ECO:0000256" key="3">
    <source>
        <dbReference type="SAM" id="SignalP"/>
    </source>
</evidence>
<name>A0A9X2RSY3_STRMQ</name>
<dbReference type="Proteomes" id="UP001142400">
    <property type="component" value="Unassembled WGS sequence"/>
</dbReference>
<proteinExistence type="predicted"/>
<evidence type="ECO:0000313" key="5">
    <source>
        <dbReference type="EMBL" id="MCQ8829228.1"/>
    </source>
</evidence>
<dbReference type="InterPro" id="IPR015422">
    <property type="entry name" value="PyrdxlP-dep_Trfase_small"/>
</dbReference>
<dbReference type="GO" id="GO:0008483">
    <property type="term" value="F:transaminase activity"/>
    <property type="evidence" value="ECO:0007669"/>
    <property type="project" value="UniProtKB-KW"/>
</dbReference>
<comment type="caution">
    <text evidence="5">The sequence shown here is derived from an EMBL/GenBank/DDBJ whole genome shotgun (WGS) entry which is preliminary data.</text>
</comment>
<feature type="domain" description="Aminotransferase class V" evidence="4">
    <location>
        <begin position="57"/>
        <end position="447"/>
    </location>
</feature>
<accession>A0A9X2RSY3</accession>
<evidence type="ECO:0000259" key="4">
    <source>
        <dbReference type="Pfam" id="PF00266"/>
    </source>
</evidence>
<reference evidence="5" key="1">
    <citation type="submission" date="2022-06" db="EMBL/GenBank/DDBJ databases">
        <title>WGS of actinobacteria.</title>
        <authorList>
            <person name="Thawai C."/>
        </authorList>
    </citation>
    <scope>NUCLEOTIDE SEQUENCE</scope>
    <source>
        <strain evidence="5">DSM 42010</strain>
    </source>
</reference>
<evidence type="ECO:0000256" key="1">
    <source>
        <dbReference type="ARBA" id="ARBA00001933"/>
    </source>
</evidence>
<dbReference type="PANTHER" id="PTHR43586:SF8">
    <property type="entry name" value="CYSTEINE DESULFURASE 1, CHLOROPLASTIC"/>
    <property type="match status" value="1"/>
</dbReference>
<evidence type="ECO:0000313" key="6">
    <source>
        <dbReference type="Proteomes" id="UP001142400"/>
    </source>
</evidence>
<keyword evidence="2" id="KW-0663">Pyridoxal phosphate</keyword>
<dbReference type="PANTHER" id="PTHR43586">
    <property type="entry name" value="CYSTEINE DESULFURASE"/>
    <property type="match status" value="1"/>
</dbReference>
<organism evidence="5 6">
    <name type="scientific">Streptomyces malaysiensis subsp. samsunensis</name>
    <dbReference type="NCBI Taxonomy" id="459658"/>
    <lineage>
        <taxon>Bacteria</taxon>
        <taxon>Bacillati</taxon>
        <taxon>Actinomycetota</taxon>
        <taxon>Actinomycetes</taxon>
        <taxon>Kitasatosporales</taxon>
        <taxon>Streptomycetaceae</taxon>
        <taxon>Streptomyces</taxon>
        <taxon>Streptomyces violaceusniger group</taxon>
    </lineage>
</organism>
<dbReference type="SUPFAM" id="SSF53383">
    <property type="entry name" value="PLP-dependent transferases"/>
    <property type="match status" value="1"/>
</dbReference>
<dbReference type="InterPro" id="IPR000192">
    <property type="entry name" value="Aminotrans_V_dom"/>
</dbReference>
<dbReference type="InterPro" id="IPR015424">
    <property type="entry name" value="PyrdxlP-dep_Trfase"/>
</dbReference>
<keyword evidence="3" id="KW-0732">Signal</keyword>
<dbReference type="InterPro" id="IPR015421">
    <property type="entry name" value="PyrdxlP-dep_Trfase_major"/>
</dbReference>